<evidence type="ECO:0000256" key="1">
    <source>
        <dbReference type="SAM" id="MobiDB-lite"/>
    </source>
</evidence>
<organism evidence="2">
    <name type="scientific">Pongo abelii</name>
    <name type="common">Sumatran orangutan</name>
    <name type="synonym">Pongo pygmaeus abelii</name>
    <dbReference type="NCBI Taxonomy" id="9601"/>
    <lineage>
        <taxon>Eukaryota</taxon>
        <taxon>Metazoa</taxon>
        <taxon>Chordata</taxon>
        <taxon>Craniata</taxon>
        <taxon>Vertebrata</taxon>
        <taxon>Euteleostomi</taxon>
        <taxon>Mammalia</taxon>
        <taxon>Eutheria</taxon>
        <taxon>Euarchontoglires</taxon>
        <taxon>Primates</taxon>
        <taxon>Haplorrhini</taxon>
        <taxon>Catarrhini</taxon>
        <taxon>Hominidae</taxon>
        <taxon>Pongo</taxon>
    </lineage>
</organism>
<feature type="compositionally biased region" description="Polar residues" evidence="1">
    <location>
        <begin position="48"/>
        <end position="61"/>
    </location>
</feature>
<dbReference type="PRINTS" id="PR02045">
    <property type="entry name" value="F138DOMAIN"/>
</dbReference>
<accession>A0A2J8VCM8</accession>
<gene>
    <name evidence="2" type="ORF">CR201_G0019928</name>
</gene>
<protein>
    <submittedName>
        <fullName evidence="2">AGL isoform 6</fullName>
    </submittedName>
</protein>
<proteinExistence type="predicted"/>
<sequence length="68" mass="7664">MGHSKQIRILLLNEMEKLEKTLFRLEQETVSDYVAQVDFELLDSSNPPSLASQSTGITSISHGAWPQF</sequence>
<evidence type="ECO:0000313" key="2">
    <source>
        <dbReference type="EMBL" id="PNJ55278.1"/>
    </source>
</evidence>
<dbReference type="AlphaFoldDB" id="A0A2J8VCM8"/>
<comment type="caution">
    <text evidence="2">The sequence shown here is derived from an EMBL/GenBank/DDBJ whole genome shotgun (WGS) entry which is preliminary data.</text>
</comment>
<feature type="region of interest" description="Disordered" evidence="1">
    <location>
        <begin position="48"/>
        <end position="68"/>
    </location>
</feature>
<reference evidence="2" key="1">
    <citation type="submission" date="2017-12" db="EMBL/GenBank/DDBJ databases">
        <title>High-resolution comparative analysis of great ape genomes.</title>
        <authorList>
            <person name="Pollen A."/>
            <person name="Hastie A."/>
            <person name="Hormozdiari F."/>
            <person name="Dougherty M."/>
            <person name="Liu R."/>
            <person name="Chaisson M."/>
            <person name="Hoppe E."/>
            <person name="Hill C."/>
            <person name="Pang A."/>
            <person name="Hillier L."/>
            <person name="Baker C."/>
            <person name="Armstrong J."/>
            <person name="Shendure J."/>
            <person name="Paten B."/>
            <person name="Wilson R."/>
            <person name="Chao H."/>
            <person name="Schneider V."/>
            <person name="Ventura M."/>
            <person name="Kronenberg Z."/>
            <person name="Murali S."/>
            <person name="Gordon D."/>
            <person name="Cantsilieris S."/>
            <person name="Munson K."/>
            <person name="Nelson B."/>
            <person name="Raja A."/>
            <person name="Underwood J."/>
            <person name="Diekhans M."/>
            <person name="Fiddes I."/>
            <person name="Haussler D."/>
            <person name="Eichler E."/>
        </authorList>
    </citation>
    <scope>NUCLEOTIDE SEQUENCE [LARGE SCALE GENOMIC DNA]</scope>
    <source>
        <strain evidence="2">Susie</strain>
    </source>
</reference>
<dbReference type="EMBL" id="NDHI03003423">
    <property type="protein sequence ID" value="PNJ55278.1"/>
    <property type="molecule type" value="Genomic_DNA"/>
</dbReference>
<name>A0A2J8VCM8_PONAB</name>